<comment type="caution">
    <text evidence="1">The sequence shown here is derived from an EMBL/GenBank/DDBJ whole genome shotgun (WGS) entry which is preliminary data.</text>
</comment>
<protein>
    <submittedName>
        <fullName evidence="1">Uncharacterized protein</fullName>
    </submittedName>
</protein>
<gene>
    <name evidence="1" type="ORF">Patl1_34704</name>
</gene>
<keyword evidence="2" id="KW-1185">Reference proteome</keyword>
<proteinExistence type="predicted"/>
<sequence length="134" mass="15531">MKILKLRPPCLMDPFLFQKVGVAAGEDVKLHITLIVNISKGGGEVLEITCSAWPDTIDINQLFVRENNKMSAQPYVGPEFKALDDELQDSLYEFLEERGINEQLAVFLHEYMRNKDRIEVIRWMQTVKSYIEKQ</sequence>
<evidence type="ECO:0000313" key="1">
    <source>
        <dbReference type="EMBL" id="KAJ0075774.1"/>
    </source>
</evidence>
<dbReference type="Proteomes" id="UP001164250">
    <property type="component" value="Chromosome 15"/>
</dbReference>
<dbReference type="EMBL" id="CM047910">
    <property type="protein sequence ID" value="KAJ0075774.1"/>
    <property type="molecule type" value="Genomic_DNA"/>
</dbReference>
<accession>A0ACC0ZUL7</accession>
<name>A0ACC0ZUL7_9ROSI</name>
<evidence type="ECO:0000313" key="2">
    <source>
        <dbReference type="Proteomes" id="UP001164250"/>
    </source>
</evidence>
<reference evidence="2" key="1">
    <citation type="journal article" date="2023" name="G3 (Bethesda)">
        <title>Genome assembly and association tests identify interacting loci associated with vigor, precocity, and sex in interspecific pistachio rootstocks.</title>
        <authorList>
            <person name="Palmer W."/>
            <person name="Jacygrad E."/>
            <person name="Sagayaradj S."/>
            <person name="Cavanaugh K."/>
            <person name="Han R."/>
            <person name="Bertier L."/>
            <person name="Beede B."/>
            <person name="Kafkas S."/>
            <person name="Golino D."/>
            <person name="Preece J."/>
            <person name="Michelmore R."/>
        </authorList>
    </citation>
    <scope>NUCLEOTIDE SEQUENCE [LARGE SCALE GENOMIC DNA]</scope>
</reference>
<organism evidence="1 2">
    <name type="scientific">Pistacia atlantica</name>
    <dbReference type="NCBI Taxonomy" id="434234"/>
    <lineage>
        <taxon>Eukaryota</taxon>
        <taxon>Viridiplantae</taxon>
        <taxon>Streptophyta</taxon>
        <taxon>Embryophyta</taxon>
        <taxon>Tracheophyta</taxon>
        <taxon>Spermatophyta</taxon>
        <taxon>Magnoliopsida</taxon>
        <taxon>eudicotyledons</taxon>
        <taxon>Gunneridae</taxon>
        <taxon>Pentapetalae</taxon>
        <taxon>rosids</taxon>
        <taxon>malvids</taxon>
        <taxon>Sapindales</taxon>
        <taxon>Anacardiaceae</taxon>
        <taxon>Pistacia</taxon>
    </lineage>
</organism>